<sequence>MKRGSAKFIFLLATVFPIVVQAQIKLKPESVSILAYNLYNYNPSESSYQLKSSVSRQATANVIAQIDADIVLLSELGHGDSLDELLKDLAERQVHYTFKSIVEGPDSLRRLCILAKFPPVKVDHRTRVKFKLKSEEVFVSRGFAYCIFEWQNSYKLHFIGAHLKSKIPTPLGQTDMRRYEARQLHYLVDEILKKEPEANIIVAGDMNDTFDSSPIKEIQYRRYKAEKRLYDLRPYDKSHASWTHYYDKSDEYSRIDYFFSSYAMLSEINYDTLVIPHSPHWFIASDHRPMLLSFTPENKDPKPALKLFENATRKNIKPQYQNKEHFEGPRKASKEK</sequence>
<name>A6DMG9_9BACT</name>
<feature type="domain" description="Endonuclease/exonuclease/phosphatase" evidence="10">
    <location>
        <begin position="36"/>
        <end position="287"/>
    </location>
</feature>
<evidence type="ECO:0000313" key="12">
    <source>
        <dbReference type="Proteomes" id="UP000004947"/>
    </source>
</evidence>
<evidence type="ECO:0000256" key="2">
    <source>
        <dbReference type="ARBA" id="ARBA00001946"/>
    </source>
</evidence>
<comment type="cofactor">
    <cofactor evidence="2">
        <name>Mg(2+)</name>
        <dbReference type="ChEBI" id="CHEBI:18420"/>
    </cofactor>
</comment>
<dbReference type="InterPro" id="IPR051547">
    <property type="entry name" value="TDP2-like"/>
</dbReference>
<feature type="region of interest" description="Disordered" evidence="9">
    <location>
        <begin position="314"/>
        <end position="336"/>
    </location>
</feature>
<keyword evidence="12" id="KW-1185">Reference proteome</keyword>
<evidence type="ECO:0000256" key="5">
    <source>
        <dbReference type="ARBA" id="ARBA00022763"/>
    </source>
</evidence>
<comment type="cofactor">
    <cofactor evidence="1">
        <name>Mn(2+)</name>
        <dbReference type="ChEBI" id="CHEBI:29035"/>
    </cofactor>
</comment>
<dbReference type="Pfam" id="PF03372">
    <property type="entry name" value="Exo_endo_phos"/>
    <property type="match status" value="1"/>
</dbReference>
<dbReference type="GO" id="GO:0004518">
    <property type="term" value="F:nuclease activity"/>
    <property type="evidence" value="ECO:0007669"/>
    <property type="project" value="UniProtKB-KW"/>
</dbReference>
<reference evidence="11 12" key="1">
    <citation type="journal article" date="2010" name="J. Bacteriol.">
        <title>Genome sequence of Lentisphaera araneosa HTCC2155T, the type species of the order Lentisphaerales in the phylum Lentisphaerae.</title>
        <authorList>
            <person name="Thrash J.C."/>
            <person name="Cho J.C."/>
            <person name="Vergin K.L."/>
            <person name="Morris R.M."/>
            <person name="Giovannoni S.J."/>
        </authorList>
    </citation>
    <scope>NUCLEOTIDE SEQUENCE [LARGE SCALE GENOMIC DNA]</scope>
    <source>
        <strain evidence="11 12">HTCC2155</strain>
    </source>
</reference>
<evidence type="ECO:0000259" key="10">
    <source>
        <dbReference type="Pfam" id="PF03372"/>
    </source>
</evidence>
<evidence type="ECO:0000256" key="9">
    <source>
        <dbReference type="SAM" id="MobiDB-lite"/>
    </source>
</evidence>
<dbReference type="GO" id="GO:0046872">
    <property type="term" value="F:metal ion binding"/>
    <property type="evidence" value="ECO:0007669"/>
    <property type="project" value="UniProtKB-KW"/>
</dbReference>
<evidence type="ECO:0000256" key="6">
    <source>
        <dbReference type="ARBA" id="ARBA00022801"/>
    </source>
</evidence>
<dbReference type="STRING" id="313628.LNTAR_15857"/>
<organism evidence="11 12">
    <name type="scientific">Lentisphaera araneosa HTCC2155</name>
    <dbReference type="NCBI Taxonomy" id="313628"/>
    <lineage>
        <taxon>Bacteria</taxon>
        <taxon>Pseudomonadati</taxon>
        <taxon>Lentisphaerota</taxon>
        <taxon>Lentisphaeria</taxon>
        <taxon>Lentisphaerales</taxon>
        <taxon>Lentisphaeraceae</taxon>
        <taxon>Lentisphaera</taxon>
    </lineage>
</organism>
<dbReference type="Gene3D" id="3.60.10.10">
    <property type="entry name" value="Endonuclease/exonuclease/phosphatase"/>
    <property type="match status" value="1"/>
</dbReference>
<evidence type="ECO:0000313" key="11">
    <source>
        <dbReference type="EMBL" id="EDM27159.1"/>
    </source>
</evidence>
<dbReference type="PANTHER" id="PTHR15822">
    <property type="entry name" value="TRAF AND TNF RECEPTOR-ASSOCIATED PROTEIN"/>
    <property type="match status" value="1"/>
</dbReference>
<keyword evidence="7" id="KW-0460">Magnesium</keyword>
<accession>A6DMG9</accession>
<dbReference type="Proteomes" id="UP000004947">
    <property type="component" value="Unassembled WGS sequence"/>
</dbReference>
<dbReference type="PANTHER" id="PTHR15822:SF4">
    <property type="entry name" value="TYROSYL-DNA PHOSPHODIESTERASE 2"/>
    <property type="match status" value="1"/>
</dbReference>
<dbReference type="GO" id="GO:0006281">
    <property type="term" value="P:DNA repair"/>
    <property type="evidence" value="ECO:0007669"/>
    <property type="project" value="UniProtKB-KW"/>
</dbReference>
<comment type="caution">
    <text evidence="11">The sequence shown here is derived from an EMBL/GenBank/DDBJ whole genome shotgun (WGS) entry which is preliminary data.</text>
</comment>
<keyword evidence="6" id="KW-0378">Hydrolase</keyword>
<dbReference type="GO" id="GO:0016787">
    <property type="term" value="F:hydrolase activity"/>
    <property type="evidence" value="ECO:0007669"/>
    <property type="project" value="UniProtKB-KW"/>
</dbReference>
<dbReference type="InterPro" id="IPR036691">
    <property type="entry name" value="Endo/exonu/phosph_ase_sf"/>
</dbReference>
<dbReference type="InterPro" id="IPR005135">
    <property type="entry name" value="Endo/exonuclease/phosphatase"/>
</dbReference>
<keyword evidence="8" id="KW-0234">DNA repair</keyword>
<protein>
    <recommendedName>
        <fullName evidence="10">Endonuclease/exonuclease/phosphatase domain-containing protein</fullName>
    </recommendedName>
</protein>
<keyword evidence="5" id="KW-0227">DNA damage</keyword>
<evidence type="ECO:0000256" key="4">
    <source>
        <dbReference type="ARBA" id="ARBA00022723"/>
    </source>
</evidence>
<dbReference type="AlphaFoldDB" id="A6DMG9"/>
<dbReference type="OrthoDB" id="186070at2"/>
<evidence type="ECO:0000256" key="8">
    <source>
        <dbReference type="ARBA" id="ARBA00023204"/>
    </source>
</evidence>
<evidence type="ECO:0000256" key="7">
    <source>
        <dbReference type="ARBA" id="ARBA00022842"/>
    </source>
</evidence>
<keyword evidence="4" id="KW-0479">Metal-binding</keyword>
<dbReference type="eggNOG" id="COG3568">
    <property type="taxonomic scope" value="Bacteria"/>
</dbReference>
<keyword evidence="3" id="KW-0540">Nuclease</keyword>
<evidence type="ECO:0000256" key="1">
    <source>
        <dbReference type="ARBA" id="ARBA00001936"/>
    </source>
</evidence>
<dbReference type="EMBL" id="ABCK01000011">
    <property type="protein sequence ID" value="EDM27159.1"/>
    <property type="molecule type" value="Genomic_DNA"/>
</dbReference>
<dbReference type="SUPFAM" id="SSF56219">
    <property type="entry name" value="DNase I-like"/>
    <property type="match status" value="1"/>
</dbReference>
<feature type="compositionally biased region" description="Basic and acidic residues" evidence="9">
    <location>
        <begin position="322"/>
        <end position="336"/>
    </location>
</feature>
<proteinExistence type="predicted"/>
<evidence type="ECO:0000256" key="3">
    <source>
        <dbReference type="ARBA" id="ARBA00022722"/>
    </source>
</evidence>
<gene>
    <name evidence="11" type="ORF">LNTAR_15857</name>
</gene>
<dbReference type="RefSeq" id="WP_007279067.1">
    <property type="nucleotide sequence ID" value="NZ_ABCK01000011.1"/>
</dbReference>